<feature type="compositionally biased region" description="Polar residues" evidence="2">
    <location>
        <begin position="328"/>
        <end position="337"/>
    </location>
</feature>
<organism evidence="3 4">
    <name type="scientific">Ameiurus melas</name>
    <name type="common">Black bullhead</name>
    <name type="synonym">Silurus melas</name>
    <dbReference type="NCBI Taxonomy" id="219545"/>
    <lineage>
        <taxon>Eukaryota</taxon>
        <taxon>Metazoa</taxon>
        <taxon>Chordata</taxon>
        <taxon>Craniata</taxon>
        <taxon>Vertebrata</taxon>
        <taxon>Euteleostomi</taxon>
        <taxon>Actinopterygii</taxon>
        <taxon>Neopterygii</taxon>
        <taxon>Teleostei</taxon>
        <taxon>Ostariophysi</taxon>
        <taxon>Siluriformes</taxon>
        <taxon>Ictaluridae</taxon>
        <taxon>Ameiurus</taxon>
    </lineage>
</organism>
<feature type="compositionally biased region" description="Acidic residues" evidence="2">
    <location>
        <begin position="654"/>
        <end position="671"/>
    </location>
</feature>
<feature type="compositionally biased region" description="Acidic residues" evidence="2">
    <location>
        <begin position="625"/>
        <end position="636"/>
    </location>
</feature>
<feature type="compositionally biased region" description="Acidic residues" evidence="2">
    <location>
        <begin position="548"/>
        <end position="565"/>
    </location>
</feature>
<comment type="caution">
    <text evidence="3">The sequence shown here is derived from an EMBL/GenBank/DDBJ whole genome shotgun (WGS) entry which is preliminary data.</text>
</comment>
<feature type="compositionally biased region" description="Basic and acidic residues" evidence="2">
    <location>
        <begin position="426"/>
        <end position="436"/>
    </location>
</feature>
<accession>A0A7J6BBN0</accession>
<feature type="region of interest" description="Disordered" evidence="2">
    <location>
        <begin position="451"/>
        <end position="756"/>
    </location>
</feature>
<protein>
    <submittedName>
        <fullName evidence="3">Uncharacterized protein</fullName>
    </submittedName>
</protein>
<evidence type="ECO:0000256" key="1">
    <source>
        <dbReference type="SAM" id="Coils"/>
    </source>
</evidence>
<evidence type="ECO:0000256" key="2">
    <source>
        <dbReference type="SAM" id="MobiDB-lite"/>
    </source>
</evidence>
<keyword evidence="4" id="KW-1185">Reference proteome</keyword>
<feature type="compositionally biased region" description="Basic residues" evidence="2">
    <location>
        <begin position="309"/>
        <end position="326"/>
    </location>
</feature>
<feature type="compositionally biased region" description="Low complexity" evidence="2">
    <location>
        <begin position="338"/>
        <end position="351"/>
    </location>
</feature>
<evidence type="ECO:0000313" key="4">
    <source>
        <dbReference type="Proteomes" id="UP000593565"/>
    </source>
</evidence>
<sequence length="756" mass="86109">MESSKGYKNWRCATHLTSSRFALLQYQLQELSQRERRARNHNQKLLQDFQRAQKTLSDLVARTEAMNTIRMEYESYPNWQQKLQDKRLSEQPKAQMIEQQLNACTPEMEEDGQWIDRRNKHPFRIISPSALSPDPSHCPIFNSLPHISEHRDNMGEDPISRHGLFHPGSTQNMQGNIQNSIHSSIPSMWLTPVQPPVNEPEHSNISKNTKNIQNVHQALNSSLLDPNLLSGDSLHSLYSVVLQDPPSCEHLRQYPNSRASGSERFNLRVQCPTDCPSWSYLPLINGDTERREEEGRQKRQEASSNSQGKNHHMQKQRKKVNSRHTKPVNISNYYGDTSESSDLSSKAAKSLPTEVQRRRNKKRREINQLYNTRKDAVFQGSSSISDCQSVPNHKKHQRSLLISCGESNGRIKNPFKTSKFAVDSPKQLEDENKDDGSPIEGTLTSISCTVETAGVQRHENKEEEEEEEDILSIGAKQVNEVANRYSTENREKSACLFEEQDKEGEVEERCREQSSTHEEEAQEVEPLRSNTSVKESLLDEVESVRESEAEEGGTGEEEEDGEQGYEDEKIRASGRRSNKNDYEPDKEGNCNEVLVSGSEKSIQDSLRELYKDETEDDLAKKEANIEDEDDDDDDDVIVEKGSPWSCHPVLEDIKYDDEEEEEEEEEDDDDVIVEKGSPWSCHPVLEDTICDDDGDEDDGDDDIEGLLAPQNNSLQHQADEAEEILKSKGLPSDSEEHAPGKGEPVNSSDEFDHFYD</sequence>
<evidence type="ECO:0000313" key="3">
    <source>
        <dbReference type="EMBL" id="KAF4091461.1"/>
    </source>
</evidence>
<feature type="compositionally biased region" description="Basic and acidic residues" evidence="2">
    <location>
        <begin position="507"/>
        <end position="519"/>
    </location>
</feature>
<feature type="compositionally biased region" description="Acidic residues" evidence="2">
    <location>
        <begin position="688"/>
        <end position="704"/>
    </location>
</feature>
<feature type="region of interest" description="Disordered" evidence="2">
    <location>
        <begin position="424"/>
        <end position="443"/>
    </location>
</feature>
<feature type="coiled-coil region" evidence="1">
    <location>
        <begin position="28"/>
        <end position="62"/>
    </location>
</feature>
<dbReference type="AlphaFoldDB" id="A0A7J6BBN0"/>
<feature type="compositionally biased region" description="Basic and acidic residues" evidence="2">
    <location>
        <begin position="578"/>
        <end position="589"/>
    </location>
</feature>
<name>A0A7J6BBN0_AMEME</name>
<reference evidence="3 4" key="1">
    <citation type="submission" date="2020-02" db="EMBL/GenBank/DDBJ databases">
        <title>A chromosome-scale genome assembly of the black bullhead catfish (Ameiurus melas).</title>
        <authorList>
            <person name="Wen M."/>
            <person name="Zham M."/>
            <person name="Cabau C."/>
            <person name="Klopp C."/>
            <person name="Donnadieu C."/>
            <person name="Roques C."/>
            <person name="Bouchez O."/>
            <person name="Lampietro C."/>
            <person name="Jouanno E."/>
            <person name="Herpin A."/>
            <person name="Louis A."/>
            <person name="Berthelot C."/>
            <person name="Parey E."/>
            <person name="Roest-Crollius H."/>
            <person name="Braasch I."/>
            <person name="Postlethwait J."/>
            <person name="Robinson-Rechavi M."/>
            <person name="Echchiki A."/>
            <person name="Begum T."/>
            <person name="Montfort J."/>
            <person name="Schartl M."/>
            <person name="Bobe J."/>
            <person name="Guiguen Y."/>
        </authorList>
    </citation>
    <scope>NUCLEOTIDE SEQUENCE [LARGE SCALE GENOMIC DNA]</scope>
    <source>
        <strain evidence="3">M_S1</strain>
        <tissue evidence="3">Blood</tissue>
    </source>
</reference>
<dbReference type="EMBL" id="JAAGNN010000003">
    <property type="protein sequence ID" value="KAF4091461.1"/>
    <property type="molecule type" value="Genomic_DNA"/>
</dbReference>
<feature type="compositionally biased region" description="Basic and acidic residues" evidence="2">
    <location>
        <begin position="289"/>
        <end position="301"/>
    </location>
</feature>
<gene>
    <name evidence="3" type="ORF">AMELA_G00037150</name>
</gene>
<proteinExistence type="predicted"/>
<dbReference type="Proteomes" id="UP000593565">
    <property type="component" value="Unassembled WGS sequence"/>
</dbReference>
<feature type="region of interest" description="Disordered" evidence="2">
    <location>
        <begin position="289"/>
        <end position="366"/>
    </location>
</feature>
<keyword evidence="1" id="KW-0175">Coiled coil</keyword>
<feature type="compositionally biased region" description="Basic and acidic residues" evidence="2">
    <location>
        <begin position="717"/>
        <end position="726"/>
    </location>
</feature>
<feature type="compositionally biased region" description="Basic and acidic residues" evidence="2">
    <location>
        <begin position="601"/>
        <end position="624"/>
    </location>
</feature>